<keyword evidence="3" id="KW-0804">Transcription</keyword>
<evidence type="ECO:0000259" key="4">
    <source>
        <dbReference type="PROSITE" id="PS50943"/>
    </source>
</evidence>
<dbReference type="RefSeq" id="WP_163043825.1">
    <property type="nucleotide sequence ID" value="NZ_JAAAMJ010000006.1"/>
</dbReference>
<dbReference type="Gene3D" id="2.10.109.10">
    <property type="entry name" value="Umud Fragment, subunit A"/>
    <property type="match status" value="1"/>
</dbReference>
<keyword evidence="2" id="KW-0238">DNA-binding</keyword>
<reference evidence="5 6" key="1">
    <citation type="submission" date="2020-01" db="EMBL/GenBank/DDBJ databases">
        <title>Genomes of bacteria type strains.</title>
        <authorList>
            <person name="Chen J."/>
            <person name="Zhu S."/>
            <person name="Chen J."/>
        </authorList>
    </citation>
    <scope>NUCLEOTIDE SEQUENCE [LARGE SCALE GENOMIC DNA]</scope>
    <source>
        <strain evidence="5 6">KCTC 52919</strain>
    </source>
</reference>
<dbReference type="SUPFAM" id="SSF47413">
    <property type="entry name" value="lambda repressor-like DNA-binding domains"/>
    <property type="match status" value="1"/>
</dbReference>
<dbReference type="PROSITE" id="PS50943">
    <property type="entry name" value="HTH_CROC1"/>
    <property type="match status" value="1"/>
</dbReference>
<name>A0A6L9MHC6_9HYPH</name>
<dbReference type="PANTHER" id="PTHR40661:SF3">
    <property type="entry name" value="FELS-1 PROPHAGE TRANSCRIPTIONAL REGULATOR"/>
    <property type="match status" value="1"/>
</dbReference>
<evidence type="ECO:0000313" key="6">
    <source>
        <dbReference type="Proteomes" id="UP000476332"/>
    </source>
</evidence>
<dbReference type="PANTHER" id="PTHR40661">
    <property type="match status" value="1"/>
</dbReference>
<keyword evidence="6" id="KW-1185">Reference proteome</keyword>
<dbReference type="Proteomes" id="UP000476332">
    <property type="component" value="Unassembled WGS sequence"/>
</dbReference>
<evidence type="ECO:0000256" key="1">
    <source>
        <dbReference type="ARBA" id="ARBA00023015"/>
    </source>
</evidence>
<comment type="caution">
    <text evidence="5">The sequence shown here is derived from an EMBL/GenBank/DDBJ whole genome shotgun (WGS) entry which is preliminary data.</text>
</comment>
<dbReference type="Gene3D" id="1.10.260.40">
    <property type="entry name" value="lambda repressor-like DNA-binding domains"/>
    <property type="match status" value="1"/>
</dbReference>
<dbReference type="EMBL" id="JAAAMJ010000006">
    <property type="protein sequence ID" value="NDV87068.1"/>
    <property type="molecule type" value="Genomic_DNA"/>
</dbReference>
<dbReference type="CDD" id="cd00093">
    <property type="entry name" value="HTH_XRE"/>
    <property type="match status" value="1"/>
</dbReference>
<dbReference type="Pfam" id="PF00717">
    <property type="entry name" value="Peptidase_S24"/>
    <property type="match status" value="1"/>
</dbReference>
<dbReference type="InterPro" id="IPR010982">
    <property type="entry name" value="Lambda_DNA-bd_dom_sf"/>
</dbReference>
<dbReference type="InterPro" id="IPR015927">
    <property type="entry name" value="Peptidase_S24_S26A/B/C"/>
</dbReference>
<organism evidence="5 6">
    <name type="scientific">Aurantimonas aggregata</name>
    <dbReference type="NCBI Taxonomy" id="2047720"/>
    <lineage>
        <taxon>Bacteria</taxon>
        <taxon>Pseudomonadati</taxon>
        <taxon>Pseudomonadota</taxon>
        <taxon>Alphaproteobacteria</taxon>
        <taxon>Hyphomicrobiales</taxon>
        <taxon>Aurantimonadaceae</taxon>
        <taxon>Aurantimonas</taxon>
    </lineage>
</organism>
<dbReference type="SMART" id="SM00530">
    <property type="entry name" value="HTH_XRE"/>
    <property type="match status" value="1"/>
</dbReference>
<protein>
    <submittedName>
        <fullName evidence="5">Helix-turn-helix domain-containing protein</fullName>
    </submittedName>
</protein>
<dbReference type="Pfam" id="PF13560">
    <property type="entry name" value="HTH_31"/>
    <property type="match status" value="1"/>
</dbReference>
<dbReference type="InterPro" id="IPR036286">
    <property type="entry name" value="LexA/Signal_pep-like_sf"/>
</dbReference>
<dbReference type="CDD" id="cd06529">
    <property type="entry name" value="S24_LexA-like"/>
    <property type="match status" value="1"/>
</dbReference>
<evidence type="ECO:0000313" key="5">
    <source>
        <dbReference type="EMBL" id="NDV87068.1"/>
    </source>
</evidence>
<dbReference type="GO" id="GO:0003677">
    <property type="term" value="F:DNA binding"/>
    <property type="evidence" value="ECO:0007669"/>
    <property type="project" value="UniProtKB-KW"/>
</dbReference>
<proteinExistence type="predicted"/>
<gene>
    <name evidence="5" type="ORF">GTW51_10175</name>
</gene>
<keyword evidence="1" id="KW-0805">Transcription regulation</keyword>
<sequence length="218" mass="24416">MRSKKVQNGFTSQEEKSISVLDRNGLSSYAEGMSNLRHYRLQAGMSQARLAELAKTSQPQINKLEIGDRKLTREWAERLAPHINATAQELLFGELHRTYAPIVGYVGAGQAVYSGAAPENERVEVPPSARGPVEVVVVRGDSMYPVYRDGDRIIFEGISRSVEELINRECIVELADGRKLIKTIRRTRDGLALESFNAPLIADPIISAAWLVRWVERR</sequence>
<evidence type="ECO:0000256" key="3">
    <source>
        <dbReference type="ARBA" id="ARBA00023163"/>
    </source>
</evidence>
<dbReference type="InterPro" id="IPR039418">
    <property type="entry name" value="LexA-like"/>
</dbReference>
<dbReference type="SUPFAM" id="SSF51306">
    <property type="entry name" value="LexA/Signal peptidase"/>
    <property type="match status" value="1"/>
</dbReference>
<accession>A0A6L9MHC6</accession>
<dbReference type="AlphaFoldDB" id="A0A6L9MHC6"/>
<evidence type="ECO:0000256" key="2">
    <source>
        <dbReference type="ARBA" id="ARBA00023125"/>
    </source>
</evidence>
<feature type="domain" description="HTH cro/C1-type" evidence="4">
    <location>
        <begin position="36"/>
        <end position="90"/>
    </location>
</feature>
<dbReference type="InterPro" id="IPR001387">
    <property type="entry name" value="Cro/C1-type_HTH"/>
</dbReference>